<dbReference type="Proteomes" id="UP001501600">
    <property type="component" value="Unassembled WGS sequence"/>
</dbReference>
<sequence>MSEFREEEDALGLVRIPIDALHGPQTQRALDNLPFRQSPLPQDFIDAILMIKLAAARSHGALNALPQARADAIARACQSLLADPQRHRHFPLSRFQTGSATSSHMNVNEVIATLASQALGSRLHPNDDVNLGQSSNDVVPSAIHISCHLALQNQLLPALDEIRALLVRRSEELHDVIKTGRTHLMDALPIRFSQCLRSWECQLAHHQNALQQSLLPLAQLPLGGTAVGTGINAPVGFRKQVHQELSQLTNIALSPAAHPGALISALDPSLTLSGDLKGVACALVKISNDLRWMNSGPNAGIGEIQLPELQPGSSIMPGKVNPVVPEAVLMAASEVIGNDTTVTLAGQSGNFELTVMLPLVAEKLLGSIALLTDAVTLLNRQALARFSLRHDAIEAPLARNPILVTALAPHIGYSQAAKIAKTAQASGRPILEVAREMTDLESAYLEALLSPEKMVDNNDAADPETDRKPGARNSQTEKKDREDPKPKED</sequence>
<comment type="caution">
    <text evidence="5">The sequence shown here is derived from an EMBL/GenBank/DDBJ whole genome shotgun (WGS) entry which is preliminary data.</text>
</comment>
<dbReference type="PANTHER" id="PTHR42696:SF2">
    <property type="entry name" value="ASPARTATE AMMONIA-LYASE"/>
    <property type="match status" value="1"/>
</dbReference>
<keyword evidence="1" id="KW-0456">Lyase</keyword>
<feature type="compositionally biased region" description="Basic and acidic residues" evidence="2">
    <location>
        <begin position="464"/>
        <end position="489"/>
    </location>
</feature>
<dbReference type="PRINTS" id="PR00145">
    <property type="entry name" value="ARGSUCLYASE"/>
</dbReference>
<dbReference type="PROSITE" id="PS00163">
    <property type="entry name" value="FUMARATE_LYASES"/>
    <property type="match status" value="1"/>
</dbReference>
<accession>A0ABP9RUK9</accession>
<proteinExistence type="predicted"/>
<dbReference type="SUPFAM" id="SSF48557">
    <property type="entry name" value="L-aspartase-like"/>
    <property type="match status" value="1"/>
</dbReference>
<dbReference type="RefSeq" id="WP_345315123.1">
    <property type="nucleotide sequence ID" value="NZ_BAABLF010000001.1"/>
</dbReference>
<protein>
    <submittedName>
        <fullName evidence="5">Class II fumarate hydratase</fullName>
    </submittedName>
</protein>
<dbReference type="Gene3D" id="1.20.200.10">
    <property type="entry name" value="Fumarase/aspartase (Central domain)"/>
    <property type="match status" value="1"/>
</dbReference>
<reference evidence="6" key="1">
    <citation type="journal article" date="2019" name="Int. J. Syst. Evol. Microbiol.">
        <title>The Global Catalogue of Microorganisms (GCM) 10K type strain sequencing project: providing services to taxonomists for standard genome sequencing and annotation.</title>
        <authorList>
            <consortium name="The Broad Institute Genomics Platform"/>
            <consortium name="The Broad Institute Genome Sequencing Center for Infectious Disease"/>
            <person name="Wu L."/>
            <person name="Ma J."/>
        </authorList>
    </citation>
    <scope>NUCLEOTIDE SEQUENCE [LARGE SCALE GENOMIC DNA]</scope>
    <source>
        <strain evidence="6">JCM 18720</strain>
    </source>
</reference>
<dbReference type="Gene3D" id="1.10.40.30">
    <property type="entry name" value="Fumarase/aspartase (C-terminal domain)"/>
    <property type="match status" value="1"/>
</dbReference>
<dbReference type="Gene3D" id="1.10.275.10">
    <property type="entry name" value="Fumarase/aspartase (N-terminal domain)"/>
    <property type="match status" value="1"/>
</dbReference>
<dbReference type="InterPro" id="IPR051546">
    <property type="entry name" value="Aspartate_Ammonia-Lyase"/>
</dbReference>
<dbReference type="PANTHER" id="PTHR42696">
    <property type="entry name" value="ASPARTATE AMMONIA-LYASE"/>
    <property type="match status" value="1"/>
</dbReference>
<feature type="domain" description="Fumarate lyase N-terminal" evidence="3">
    <location>
        <begin position="16"/>
        <end position="337"/>
    </location>
</feature>
<dbReference type="InterPro" id="IPR020557">
    <property type="entry name" value="Fumarate_lyase_CS"/>
</dbReference>
<evidence type="ECO:0000259" key="3">
    <source>
        <dbReference type="Pfam" id="PF00206"/>
    </source>
</evidence>
<dbReference type="InterPro" id="IPR022761">
    <property type="entry name" value="Fumarate_lyase_N"/>
</dbReference>
<dbReference type="EMBL" id="BAABLF010000001">
    <property type="protein sequence ID" value="GAA5186296.1"/>
    <property type="molecule type" value="Genomic_DNA"/>
</dbReference>
<dbReference type="InterPro" id="IPR008948">
    <property type="entry name" value="L-Aspartase-like"/>
</dbReference>
<evidence type="ECO:0000256" key="1">
    <source>
        <dbReference type="ARBA" id="ARBA00023239"/>
    </source>
</evidence>
<dbReference type="InterPro" id="IPR018951">
    <property type="entry name" value="Fumarase_C_C"/>
</dbReference>
<dbReference type="InterPro" id="IPR000362">
    <property type="entry name" value="Fumarate_lyase_fam"/>
</dbReference>
<feature type="domain" description="Fumarase C C-terminal" evidence="4">
    <location>
        <begin position="403"/>
        <end position="455"/>
    </location>
</feature>
<feature type="region of interest" description="Disordered" evidence="2">
    <location>
        <begin position="451"/>
        <end position="489"/>
    </location>
</feature>
<evidence type="ECO:0000313" key="5">
    <source>
        <dbReference type="EMBL" id="GAA5186296.1"/>
    </source>
</evidence>
<evidence type="ECO:0000256" key="2">
    <source>
        <dbReference type="SAM" id="MobiDB-lite"/>
    </source>
</evidence>
<gene>
    <name evidence="5" type="ORF">GCM10025772_01550</name>
</gene>
<dbReference type="Pfam" id="PF00206">
    <property type="entry name" value="Lyase_1"/>
    <property type="match status" value="1"/>
</dbReference>
<dbReference type="InterPro" id="IPR024083">
    <property type="entry name" value="Fumarase/histidase_N"/>
</dbReference>
<evidence type="ECO:0000313" key="6">
    <source>
        <dbReference type="Proteomes" id="UP001501600"/>
    </source>
</evidence>
<name>A0ABP9RUK9_9GAMM</name>
<dbReference type="PRINTS" id="PR00149">
    <property type="entry name" value="FUMRATELYASE"/>
</dbReference>
<dbReference type="Pfam" id="PF10415">
    <property type="entry name" value="FumaraseC_C"/>
    <property type="match status" value="1"/>
</dbReference>
<evidence type="ECO:0000259" key="4">
    <source>
        <dbReference type="Pfam" id="PF10415"/>
    </source>
</evidence>
<organism evidence="5 6">
    <name type="scientific">Ferrimonas gelatinilytica</name>
    <dbReference type="NCBI Taxonomy" id="1255257"/>
    <lineage>
        <taxon>Bacteria</taxon>
        <taxon>Pseudomonadati</taxon>
        <taxon>Pseudomonadota</taxon>
        <taxon>Gammaproteobacteria</taxon>
        <taxon>Alteromonadales</taxon>
        <taxon>Ferrimonadaceae</taxon>
        <taxon>Ferrimonas</taxon>
    </lineage>
</organism>
<keyword evidence="6" id="KW-1185">Reference proteome</keyword>